<evidence type="ECO:0000313" key="4">
    <source>
        <dbReference type="EMBL" id="KAH0536020.1"/>
    </source>
</evidence>
<dbReference type="InterPro" id="IPR050177">
    <property type="entry name" value="Lipid_A_modif_metabolic_enz"/>
</dbReference>
<proteinExistence type="inferred from homology"/>
<protein>
    <recommendedName>
        <fullName evidence="3">3-beta hydroxysteroid dehydrogenase/isomerase domain-containing protein</fullName>
    </recommendedName>
</protein>
<dbReference type="PANTHER" id="PTHR43245:SF51">
    <property type="entry name" value="SHORT CHAIN DEHYDROGENASE_REDUCTASE FAMILY 42E, MEMBER 2"/>
    <property type="match status" value="1"/>
</dbReference>
<feature type="domain" description="3-beta hydroxysteroid dehydrogenase/isomerase" evidence="3">
    <location>
        <begin position="13"/>
        <end position="278"/>
    </location>
</feature>
<evidence type="ECO:0000256" key="2">
    <source>
        <dbReference type="ARBA" id="ARBA00023002"/>
    </source>
</evidence>
<dbReference type="SUPFAM" id="SSF51735">
    <property type="entry name" value="NAD(P)-binding Rossmann-fold domains"/>
    <property type="match status" value="1"/>
</dbReference>
<accession>A0A9P8HZK6</accession>
<dbReference type="AlphaFoldDB" id="A0A9P8HZK6"/>
<dbReference type="GO" id="GO:0016616">
    <property type="term" value="F:oxidoreductase activity, acting on the CH-OH group of donors, NAD or NADP as acceptor"/>
    <property type="evidence" value="ECO:0007669"/>
    <property type="project" value="InterPro"/>
</dbReference>
<dbReference type="InterPro" id="IPR036291">
    <property type="entry name" value="NAD(P)-bd_dom_sf"/>
</dbReference>
<dbReference type="Gene3D" id="3.40.50.720">
    <property type="entry name" value="NAD(P)-binding Rossmann-like Domain"/>
    <property type="match status" value="1"/>
</dbReference>
<comment type="caution">
    <text evidence="4">The sequence shown here is derived from an EMBL/GenBank/DDBJ whole genome shotgun (WGS) entry which is preliminary data.</text>
</comment>
<keyword evidence="2" id="KW-0560">Oxidoreductase</keyword>
<organism evidence="4 5">
    <name type="scientific">Glutinoglossum americanum</name>
    <dbReference type="NCBI Taxonomy" id="1670608"/>
    <lineage>
        <taxon>Eukaryota</taxon>
        <taxon>Fungi</taxon>
        <taxon>Dikarya</taxon>
        <taxon>Ascomycota</taxon>
        <taxon>Pezizomycotina</taxon>
        <taxon>Geoglossomycetes</taxon>
        <taxon>Geoglossales</taxon>
        <taxon>Geoglossaceae</taxon>
        <taxon>Glutinoglossum</taxon>
    </lineage>
</organism>
<evidence type="ECO:0000256" key="1">
    <source>
        <dbReference type="ARBA" id="ARBA00009219"/>
    </source>
</evidence>
<dbReference type="Pfam" id="PF01073">
    <property type="entry name" value="3Beta_HSD"/>
    <property type="match status" value="1"/>
</dbReference>
<evidence type="ECO:0000313" key="5">
    <source>
        <dbReference type="Proteomes" id="UP000698800"/>
    </source>
</evidence>
<dbReference type="Proteomes" id="UP000698800">
    <property type="component" value="Unassembled WGS sequence"/>
</dbReference>
<name>A0A9P8HZK6_9PEZI</name>
<evidence type="ECO:0000259" key="3">
    <source>
        <dbReference type="Pfam" id="PF01073"/>
    </source>
</evidence>
<dbReference type="InterPro" id="IPR002225">
    <property type="entry name" value="3Beta_OHSteriod_DH/Estase"/>
</dbReference>
<sequence>MSSSPTVQLGSVLVVGGCGFLGHHIVKELLADPSCSSISVMSRDPSKNCFDGVSYHVGDVTSPVNVQRVIAQSKPTVIINTASPIAYIDHEHAPDYFTVNVDGNRNLLSAAVATGTVKAYVYTSSGPIIAGDGAAYDHADETYPTLATLQKGDPYHLAKALGDKLVLDANDQNGIRTACIRPTAMYGEGDRQMIGNTLNVLKNGQTNIWMGYNDIEMDVVYVGHVAKAEVLAARGLLAGITNPKAPKVDGEAFNITDDHPYPPWTFFRMIWTAAGDKTPLSSVWMIPPWLVMFMTNAAEWFTWAFSWGRLRPKLLIKERMEFVLYTRTYSVQKARDRLGYKPLVDTVEAVRRSVEWFLKEQSCHPVVDKKLD</sequence>
<dbReference type="PANTHER" id="PTHR43245">
    <property type="entry name" value="BIFUNCTIONAL POLYMYXIN RESISTANCE PROTEIN ARNA"/>
    <property type="match status" value="1"/>
</dbReference>
<dbReference type="EMBL" id="JAGHQL010000245">
    <property type="protein sequence ID" value="KAH0536020.1"/>
    <property type="molecule type" value="Genomic_DNA"/>
</dbReference>
<keyword evidence="5" id="KW-1185">Reference proteome</keyword>
<reference evidence="4" key="1">
    <citation type="submission" date="2021-03" db="EMBL/GenBank/DDBJ databases">
        <title>Comparative genomics and phylogenomic investigation of the class Geoglossomycetes provide insights into ecological specialization and systematics.</title>
        <authorList>
            <person name="Melie T."/>
            <person name="Pirro S."/>
            <person name="Miller A.N."/>
            <person name="Quandt A."/>
        </authorList>
    </citation>
    <scope>NUCLEOTIDE SEQUENCE</scope>
    <source>
        <strain evidence="4">GBOQ0MN5Z8</strain>
    </source>
</reference>
<dbReference type="OrthoDB" id="10058185at2759"/>
<gene>
    <name evidence="4" type="ORF">FGG08_007087</name>
</gene>
<comment type="similarity">
    <text evidence="1">Belongs to the 3-beta-HSD family.</text>
</comment>
<dbReference type="GO" id="GO:0006694">
    <property type="term" value="P:steroid biosynthetic process"/>
    <property type="evidence" value="ECO:0007669"/>
    <property type="project" value="InterPro"/>
</dbReference>